<proteinExistence type="predicted"/>
<gene>
    <name evidence="1" type="ORF">Tdes44962_MAKER08591</name>
</gene>
<sequence length="93" mass="10105">MGRMPMALFASVSITYTYTEKSNRRGTYLANCTPWIPTPPPPPGNTTQFPARNPLSTSARCIVLALHMIGPATSSLTPSGIRLVYRAGLVMYC</sequence>
<name>A0A9W7SW87_9PEZI</name>
<comment type="caution">
    <text evidence="1">The sequence shown here is derived from an EMBL/GenBank/DDBJ whole genome shotgun (WGS) entry which is preliminary data.</text>
</comment>
<evidence type="ECO:0000313" key="2">
    <source>
        <dbReference type="Proteomes" id="UP001138500"/>
    </source>
</evidence>
<dbReference type="EMBL" id="RIBY02000957">
    <property type="protein sequence ID" value="KAH9835089.1"/>
    <property type="molecule type" value="Genomic_DNA"/>
</dbReference>
<reference evidence="1 2" key="2">
    <citation type="journal article" date="2021" name="Curr. Genet.">
        <title>Genetic response to nitrogen starvation in the aggressive Eucalyptus foliar pathogen Teratosphaeria destructans.</title>
        <authorList>
            <person name="Havenga M."/>
            <person name="Wingfield B.D."/>
            <person name="Wingfield M.J."/>
            <person name="Dreyer L.L."/>
            <person name="Roets F."/>
            <person name="Aylward J."/>
        </authorList>
    </citation>
    <scope>NUCLEOTIDE SEQUENCE [LARGE SCALE GENOMIC DNA]</scope>
    <source>
        <strain evidence="1">CMW44962</strain>
    </source>
</reference>
<dbReference type="AlphaFoldDB" id="A0A9W7SW87"/>
<dbReference type="Proteomes" id="UP001138500">
    <property type="component" value="Unassembled WGS sequence"/>
</dbReference>
<protein>
    <submittedName>
        <fullName evidence="1">Uncharacterized protein</fullName>
    </submittedName>
</protein>
<keyword evidence="2" id="KW-1185">Reference proteome</keyword>
<reference evidence="1 2" key="1">
    <citation type="journal article" date="2018" name="IMA Fungus">
        <title>IMA Genome-F 10: Nine draft genome sequences of Claviceps purpurea s.lat., including C. arundinis, C. humidiphila, and C. cf. spartinae, pseudomolecules for the pitch canker pathogen Fusarium circinatum, draft genome of Davidsoniella eucalypti, Grosmannia galeiformis, Quambalaria eucalypti, and Teratosphaeria destructans.</title>
        <authorList>
            <person name="Wingfield B.D."/>
            <person name="Liu M."/>
            <person name="Nguyen H.D."/>
            <person name="Lane F.A."/>
            <person name="Morgan S.W."/>
            <person name="De Vos L."/>
            <person name="Wilken P.M."/>
            <person name="Duong T.A."/>
            <person name="Aylward J."/>
            <person name="Coetzee M.P."/>
            <person name="Dadej K."/>
            <person name="De Beer Z.W."/>
            <person name="Findlay W."/>
            <person name="Havenga M."/>
            <person name="Kolarik M."/>
            <person name="Menzies J.G."/>
            <person name="Naidoo K."/>
            <person name="Pochopski O."/>
            <person name="Shoukouhi P."/>
            <person name="Santana Q.C."/>
            <person name="Seifert K.A."/>
            <person name="Soal N."/>
            <person name="Steenkamp E.T."/>
            <person name="Tatham C.T."/>
            <person name="van der Nest M.A."/>
            <person name="Wingfield M.J."/>
        </authorList>
    </citation>
    <scope>NUCLEOTIDE SEQUENCE [LARGE SCALE GENOMIC DNA]</scope>
    <source>
        <strain evidence="1">CMW44962</strain>
    </source>
</reference>
<organism evidence="1 2">
    <name type="scientific">Teratosphaeria destructans</name>
    <dbReference type="NCBI Taxonomy" id="418781"/>
    <lineage>
        <taxon>Eukaryota</taxon>
        <taxon>Fungi</taxon>
        <taxon>Dikarya</taxon>
        <taxon>Ascomycota</taxon>
        <taxon>Pezizomycotina</taxon>
        <taxon>Dothideomycetes</taxon>
        <taxon>Dothideomycetidae</taxon>
        <taxon>Mycosphaerellales</taxon>
        <taxon>Teratosphaeriaceae</taxon>
        <taxon>Teratosphaeria</taxon>
    </lineage>
</organism>
<accession>A0A9W7SW87</accession>
<evidence type="ECO:0000313" key="1">
    <source>
        <dbReference type="EMBL" id="KAH9835089.1"/>
    </source>
</evidence>